<dbReference type="EMBL" id="CM023481">
    <property type="protein sequence ID" value="KAH6944670.1"/>
    <property type="molecule type" value="Genomic_DNA"/>
</dbReference>
<sequence length="85" mass="9471">MTASGHVLSPRPKLRREPAVLSRGSAYNVNIRDKVADYSEKRTVTHPGFEVLLGDRPSTAPRRQDRIALGSALKRSLCVLTDERE</sequence>
<gene>
    <name evidence="1" type="ORF">HPB50_004447</name>
</gene>
<reference evidence="1" key="1">
    <citation type="submission" date="2020-05" db="EMBL/GenBank/DDBJ databases">
        <title>Large-scale comparative analyses of tick genomes elucidate their genetic diversity and vector capacities.</title>
        <authorList>
            <person name="Jia N."/>
            <person name="Wang J."/>
            <person name="Shi W."/>
            <person name="Du L."/>
            <person name="Sun Y."/>
            <person name="Zhan W."/>
            <person name="Jiang J."/>
            <person name="Wang Q."/>
            <person name="Zhang B."/>
            <person name="Ji P."/>
            <person name="Sakyi L.B."/>
            <person name="Cui X."/>
            <person name="Yuan T."/>
            <person name="Jiang B."/>
            <person name="Yang W."/>
            <person name="Lam T.T.-Y."/>
            <person name="Chang Q."/>
            <person name="Ding S."/>
            <person name="Wang X."/>
            <person name="Zhu J."/>
            <person name="Ruan X."/>
            <person name="Zhao L."/>
            <person name="Wei J."/>
            <person name="Que T."/>
            <person name="Du C."/>
            <person name="Cheng J."/>
            <person name="Dai P."/>
            <person name="Han X."/>
            <person name="Huang E."/>
            <person name="Gao Y."/>
            <person name="Liu J."/>
            <person name="Shao H."/>
            <person name="Ye R."/>
            <person name="Li L."/>
            <person name="Wei W."/>
            <person name="Wang X."/>
            <person name="Wang C."/>
            <person name="Yang T."/>
            <person name="Huo Q."/>
            <person name="Li W."/>
            <person name="Guo W."/>
            <person name="Chen H."/>
            <person name="Zhou L."/>
            <person name="Ni X."/>
            <person name="Tian J."/>
            <person name="Zhou Y."/>
            <person name="Sheng Y."/>
            <person name="Liu T."/>
            <person name="Pan Y."/>
            <person name="Xia L."/>
            <person name="Li J."/>
            <person name="Zhao F."/>
            <person name="Cao W."/>
        </authorList>
    </citation>
    <scope>NUCLEOTIDE SEQUENCE</scope>
    <source>
        <strain evidence="1">Hyas-2018</strain>
    </source>
</reference>
<proteinExistence type="predicted"/>
<keyword evidence="2" id="KW-1185">Reference proteome</keyword>
<evidence type="ECO:0000313" key="1">
    <source>
        <dbReference type="EMBL" id="KAH6944670.1"/>
    </source>
</evidence>
<name>A0ACB7TCY2_HYAAI</name>
<evidence type="ECO:0000313" key="2">
    <source>
        <dbReference type="Proteomes" id="UP000821845"/>
    </source>
</evidence>
<comment type="caution">
    <text evidence="1">The sequence shown here is derived from an EMBL/GenBank/DDBJ whole genome shotgun (WGS) entry which is preliminary data.</text>
</comment>
<dbReference type="Proteomes" id="UP000821845">
    <property type="component" value="Chromosome 1"/>
</dbReference>
<protein>
    <submittedName>
        <fullName evidence="1">Uncharacterized protein</fullName>
    </submittedName>
</protein>
<accession>A0ACB7TCY2</accession>
<organism evidence="1 2">
    <name type="scientific">Hyalomma asiaticum</name>
    <name type="common">Tick</name>
    <dbReference type="NCBI Taxonomy" id="266040"/>
    <lineage>
        <taxon>Eukaryota</taxon>
        <taxon>Metazoa</taxon>
        <taxon>Ecdysozoa</taxon>
        <taxon>Arthropoda</taxon>
        <taxon>Chelicerata</taxon>
        <taxon>Arachnida</taxon>
        <taxon>Acari</taxon>
        <taxon>Parasitiformes</taxon>
        <taxon>Ixodida</taxon>
        <taxon>Ixodoidea</taxon>
        <taxon>Ixodidae</taxon>
        <taxon>Hyalomminae</taxon>
        <taxon>Hyalomma</taxon>
    </lineage>
</organism>